<evidence type="ECO:0000313" key="7">
    <source>
        <dbReference type="WBParaSite" id="maker-uti_cns_0046616-snap-gene-0.15-mRNA-1"/>
    </source>
</evidence>
<evidence type="ECO:0000313" key="5">
    <source>
        <dbReference type="Proteomes" id="UP000095280"/>
    </source>
</evidence>
<dbReference type="PROSITE" id="PS01180">
    <property type="entry name" value="CUB"/>
    <property type="match status" value="1"/>
</dbReference>
<dbReference type="PANTHER" id="PTHR24251">
    <property type="entry name" value="OVOCHYMASE-RELATED"/>
    <property type="match status" value="1"/>
</dbReference>
<proteinExistence type="predicted"/>
<evidence type="ECO:0000256" key="2">
    <source>
        <dbReference type="ARBA" id="ARBA00023157"/>
    </source>
</evidence>
<dbReference type="InterPro" id="IPR000859">
    <property type="entry name" value="CUB_dom"/>
</dbReference>
<dbReference type="SMART" id="SM00042">
    <property type="entry name" value="CUB"/>
    <property type="match status" value="1"/>
</dbReference>
<organism evidence="5 6">
    <name type="scientific">Macrostomum lignano</name>
    <dbReference type="NCBI Taxonomy" id="282301"/>
    <lineage>
        <taxon>Eukaryota</taxon>
        <taxon>Metazoa</taxon>
        <taxon>Spiralia</taxon>
        <taxon>Lophotrochozoa</taxon>
        <taxon>Platyhelminthes</taxon>
        <taxon>Rhabditophora</taxon>
        <taxon>Macrostomorpha</taxon>
        <taxon>Macrostomida</taxon>
        <taxon>Macrostomidae</taxon>
        <taxon>Macrostomum</taxon>
    </lineage>
</organism>
<dbReference type="WBParaSite" id="maker-uti_cns_0046616-snap-gene-0.15-mRNA-1">
    <property type="protein sequence ID" value="maker-uti_cns_0046616-snap-gene-0.15-mRNA-1"/>
    <property type="gene ID" value="maker-uti_cns_0046616-snap-gene-0.15"/>
</dbReference>
<name>A0A1I8G957_9PLAT</name>
<keyword evidence="1" id="KW-0677">Repeat</keyword>
<evidence type="ECO:0000313" key="6">
    <source>
        <dbReference type="WBParaSite" id="maker-uti_cns_0001220-snap-gene-0.2-mRNA-1"/>
    </source>
</evidence>
<evidence type="ECO:0000259" key="4">
    <source>
        <dbReference type="PROSITE" id="PS01180"/>
    </source>
</evidence>
<feature type="domain" description="CUB" evidence="4">
    <location>
        <begin position="107"/>
        <end position="237"/>
    </location>
</feature>
<evidence type="ECO:0000256" key="1">
    <source>
        <dbReference type="ARBA" id="ARBA00022737"/>
    </source>
</evidence>
<dbReference type="InterPro" id="IPR035914">
    <property type="entry name" value="Sperma_CUB_dom_sf"/>
</dbReference>
<protein>
    <submittedName>
        <fullName evidence="6 7">CUB domain-containing protein</fullName>
    </submittedName>
</protein>
<accession>A0A1I8G957</accession>
<dbReference type="Pfam" id="PF00431">
    <property type="entry name" value="CUB"/>
    <property type="match status" value="1"/>
</dbReference>
<reference evidence="6 7" key="1">
    <citation type="submission" date="2016-11" db="UniProtKB">
        <authorList>
            <consortium name="WormBaseParasite"/>
        </authorList>
    </citation>
    <scope>IDENTIFICATION</scope>
</reference>
<dbReference type="AlphaFoldDB" id="A0A1I8G957"/>
<keyword evidence="2" id="KW-1015">Disulfide bond</keyword>
<comment type="caution">
    <text evidence="3">Lacks conserved residue(s) required for the propagation of feature annotation.</text>
</comment>
<dbReference type="Gene3D" id="2.60.120.290">
    <property type="entry name" value="Spermadhesin, CUB domain"/>
    <property type="match status" value="1"/>
</dbReference>
<dbReference type="CDD" id="cd00041">
    <property type="entry name" value="CUB"/>
    <property type="match status" value="1"/>
</dbReference>
<dbReference type="SUPFAM" id="SSF49854">
    <property type="entry name" value="Spermadhesin, CUB domain"/>
    <property type="match status" value="1"/>
</dbReference>
<evidence type="ECO:0000256" key="3">
    <source>
        <dbReference type="PROSITE-ProRule" id="PRU00059"/>
    </source>
</evidence>
<keyword evidence="5" id="KW-1185">Reference proteome</keyword>
<sequence length="239" mass="26650">RRGPAHTQSLGAASSLNRSFQIPHADICKSQRPHGTARRQHRPIVSPSLAPTLPAMDSSSESCRHRRLKANHSMRPWILLLQLLALLGDQTAVADALQKDCRCFRFTGAAVSEGSLGQFKSPMFPRAYPLSVSCLLYVFVAADNQIVRLKFERFELKPRIDGRCHDYVRLFLNSATAELSSEDRPSHELCGADLPQAEFYSSGRVLMLEFHSRLSPAYQTADSIKVFQGFKGSFSFEPA</sequence>
<dbReference type="Proteomes" id="UP000095280">
    <property type="component" value="Unplaced"/>
</dbReference>
<dbReference type="WBParaSite" id="maker-uti_cns_0001220-snap-gene-0.2-mRNA-1">
    <property type="protein sequence ID" value="maker-uti_cns_0001220-snap-gene-0.2-mRNA-1"/>
    <property type="gene ID" value="maker-uti_cns_0001220-snap-gene-0.2"/>
</dbReference>